<reference evidence="3" key="1">
    <citation type="journal article" date="2019" name="Int. J. Syst. Evol. Microbiol.">
        <title>The Global Catalogue of Microorganisms (GCM) 10K type strain sequencing project: providing services to taxonomists for standard genome sequencing and annotation.</title>
        <authorList>
            <consortium name="The Broad Institute Genomics Platform"/>
            <consortium name="The Broad Institute Genome Sequencing Center for Infectious Disease"/>
            <person name="Wu L."/>
            <person name="Ma J."/>
        </authorList>
    </citation>
    <scope>NUCLEOTIDE SEQUENCE [LARGE SCALE GENOMIC DNA]</scope>
    <source>
        <strain evidence="3">JCM 10673</strain>
    </source>
</reference>
<sequence>MTPGGAGVAQRHPDPADPTAGSTVPADAAYALGVLHTDQRHEAEAARFAFQQSRQKQTVGAN</sequence>
<organism evidence="2 3">
    <name type="scientific">Streptomyces thermoalcalitolerans</name>
    <dbReference type="NCBI Taxonomy" id="65605"/>
    <lineage>
        <taxon>Bacteria</taxon>
        <taxon>Bacillati</taxon>
        <taxon>Actinomycetota</taxon>
        <taxon>Actinomycetes</taxon>
        <taxon>Kitasatosporales</taxon>
        <taxon>Streptomycetaceae</taxon>
        <taxon>Streptomyces</taxon>
    </lineage>
</organism>
<comment type="caution">
    <text evidence="2">The sequence shown here is derived from an EMBL/GenBank/DDBJ whole genome shotgun (WGS) entry which is preliminary data.</text>
</comment>
<evidence type="ECO:0000313" key="3">
    <source>
        <dbReference type="Proteomes" id="UP001501005"/>
    </source>
</evidence>
<dbReference type="Proteomes" id="UP001501005">
    <property type="component" value="Unassembled WGS sequence"/>
</dbReference>
<gene>
    <name evidence="2" type="ORF">GCM10009549_38050</name>
</gene>
<evidence type="ECO:0000256" key="1">
    <source>
        <dbReference type="SAM" id="MobiDB-lite"/>
    </source>
</evidence>
<protein>
    <submittedName>
        <fullName evidence="2">Uncharacterized protein</fullName>
    </submittedName>
</protein>
<evidence type="ECO:0000313" key="2">
    <source>
        <dbReference type="EMBL" id="GAA0919778.1"/>
    </source>
</evidence>
<dbReference type="EMBL" id="BAAAHG010000033">
    <property type="protein sequence ID" value="GAA0919778.1"/>
    <property type="molecule type" value="Genomic_DNA"/>
</dbReference>
<proteinExistence type="predicted"/>
<keyword evidence="3" id="KW-1185">Reference proteome</keyword>
<feature type="region of interest" description="Disordered" evidence="1">
    <location>
        <begin position="1"/>
        <end position="24"/>
    </location>
</feature>
<accession>A0ABP3ZG23</accession>
<name>A0ABP3ZG23_9ACTN</name>